<evidence type="ECO:0000256" key="1">
    <source>
        <dbReference type="SAM" id="Phobius"/>
    </source>
</evidence>
<protein>
    <recommendedName>
        <fullName evidence="4">Transmembrane sensor/regulator PpyR</fullName>
    </recommendedName>
</protein>
<evidence type="ECO:0000313" key="3">
    <source>
        <dbReference type="Proteomes" id="UP001156706"/>
    </source>
</evidence>
<organism evidence="2 3">
    <name type="scientific">Chitinimonas prasina</name>
    <dbReference type="NCBI Taxonomy" id="1434937"/>
    <lineage>
        <taxon>Bacteria</taxon>
        <taxon>Pseudomonadati</taxon>
        <taxon>Pseudomonadota</taxon>
        <taxon>Betaproteobacteria</taxon>
        <taxon>Neisseriales</taxon>
        <taxon>Chitinibacteraceae</taxon>
        <taxon>Chitinimonas</taxon>
    </lineage>
</organism>
<proteinExistence type="predicted"/>
<keyword evidence="3" id="KW-1185">Reference proteome</keyword>
<dbReference type="EMBL" id="BSOG01000001">
    <property type="protein sequence ID" value="GLR11664.1"/>
    <property type="molecule type" value="Genomic_DNA"/>
</dbReference>
<feature type="transmembrane region" description="Helical" evidence="1">
    <location>
        <begin position="36"/>
        <end position="55"/>
    </location>
</feature>
<sequence>MQDPALVHRYSTRLIQFACLLSLAGFYLAYLKTDQVGLGTLVGGHLMLLIGPGLLKLGYVLRLAAEEAAKPQNRRREAAIVLRAQALH</sequence>
<keyword evidence="1" id="KW-0472">Membrane</keyword>
<feature type="transmembrane region" description="Helical" evidence="1">
    <location>
        <begin position="12"/>
        <end position="30"/>
    </location>
</feature>
<comment type="caution">
    <text evidence="2">The sequence shown here is derived from an EMBL/GenBank/DDBJ whole genome shotgun (WGS) entry which is preliminary data.</text>
</comment>
<keyword evidence="1" id="KW-0812">Transmembrane</keyword>
<accession>A0ABQ5YA44</accession>
<gene>
    <name evidence="2" type="ORF">GCM10007907_04540</name>
</gene>
<keyword evidence="1" id="KW-1133">Transmembrane helix</keyword>
<reference evidence="3" key="1">
    <citation type="journal article" date="2019" name="Int. J. Syst. Evol. Microbiol.">
        <title>The Global Catalogue of Microorganisms (GCM) 10K type strain sequencing project: providing services to taxonomists for standard genome sequencing and annotation.</title>
        <authorList>
            <consortium name="The Broad Institute Genomics Platform"/>
            <consortium name="The Broad Institute Genome Sequencing Center for Infectious Disease"/>
            <person name="Wu L."/>
            <person name="Ma J."/>
        </authorList>
    </citation>
    <scope>NUCLEOTIDE SEQUENCE [LARGE SCALE GENOMIC DNA]</scope>
    <source>
        <strain evidence="3">NBRC 110044</strain>
    </source>
</reference>
<dbReference type="Proteomes" id="UP001156706">
    <property type="component" value="Unassembled WGS sequence"/>
</dbReference>
<dbReference type="RefSeq" id="WP_284194808.1">
    <property type="nucleotide sequence ID" value="NZ_BSOG01000001.1"/>
</dbReference>
<evidence type="ECO:0008006" key="4">
    <source>
        <dbReference type="Google" id="ProtNLM"/>
    </source>
</evidence>
<name>A0ABQ5YA44_9NEIS</name>
<evidence type="ECO:0000313" key="2">
    <source>
        <dbReference type="EMBL" id="GLR11664.1"/>
    </source>
</evidence>